<organism evidence="3 4">
    <name type="scientific">Phyllosticta citricarpa</name>
    <dbReference type="NCBI Taxonomy" id="55181"/>
    <lineage>
        <taxon>Eukaryota</taxon>
        <taxon>Fungi</taxon>
        <taxon>Dikarya</taxon>
        <taxon>Ascomycota</taxon>
        <taxon>Pezizomycotina</taxon>
        <taxon>Dothideomycetes</taxon>
        <taxon>Dothideomycetes incertae sedis</taxon>
        <taxon>Botryosphaeriales</taxon>
        <taxon>Phyllostictaceae</taxon>
        <taxon>Phyllosticta</taxon>
    </lineage>
</organism>
<evidence type="ECO:0000259" key="2">
    <source>
        <dbReference type="Pfam" id="PF23155"/>
    </source>
</evidence>
<protein>
    <recommendedName>
        <fullName evidence="2">DUF7053 domain-containing protein</fullName>
    </recommendedName>
</protein>
<feature type="region of interest" description="Disordered" evidence="1">
    <location>
        <begin position="314"/>
        <end position="434"/>
    </location>
</feature>
<keyword evidence="4" id="KW-1185">Reference proteome</keyword>
<dbReference type="PANTHER" id="PTHR38117">
    <property type="entry name" value="NACHT AND WD40 DOMAIN PROTEIN"/>
    <property type="match status" value="1"/>
</dbReference>
<dbReference type="PANTHER" id="PTHR38117:SF2">
    <property type="entry name" value="NACHT AND WD40 DOMAIN PROTEIN"/>
    <property type="match status" value="1"/>
</dbReference>
<dbReference type="Pfam" id="PF23155">
    <property type="entry name" value="DUF7053"/>
    <property type="match status" value="1"/>
</dbReference>
<feature type="region of interest" description="Disordered" evidence="1">
    <location>
        <begin position="198"/>
        <end position="262"/>
    </location>
</feature>
<sequence length="434" mass="46133">MSKRTVFTTITPLPAGVSKETVLEFLHDHMSMIDLNPLVVERHMIRPPRSATAEEFHCIWYSLTDRVSYIPGVSGSVTYNACFHDLFDGVQTHVYAPLGLDIKEKWSVGGSLPGEPQAPVELGLNIPSQGLYLREDCDMHCNIVMNKFVKGTLKKAHSVLVDRLVAKAGIEDSKRQSRRVSAMSSAQSSVYADMASSVYRPPSVPSSEAASVSSSSGGGAHSLLSRPSSSQSEQLPPPPPPPQLPPRDSSSVVVANSNPSSANATTHIVAELDSTELAASPEPEGTVELDQTSIEDLLQQKLADDIAAFFNSGGTCGVAPPPPPHPHPHHVPPENNNNPLPPYRPDKYQSFTSAATTTAPAPLKPSYLAYRPPPVKSNSYTAYSPGPKSLTPETAAAAQGNAARPRSHSSLSSADLHLPEKGSGPAIGPVELEG</sequence>
<feature type="compositionally biased region" description="Low complexity" evidence="1">
    <location>
        <begin position="198"/>
        <end position="234"/>
    </location>
</feature>
<accession>A0ABR1MI68</accession>
<feature type="compositionally biased region" description="Low complexity" evidence="1">
    <location>
        <begin position="246"/>
        <end position="262"/>
    </location>
</feature>
<reference evidence="3 4" key="1">
    <citation type="submission" date="2024-04" db="EMBL/GenBank/DDBJ databases">
        <title>Phyllosticta paracitricarpa is synonymous to the EU quarantine fungus P. citricarpa based on phylogenomic analyses.</title>
        <authorList>
            <consortium name="Lawrence Berkeley National Laboratory"/>
            <person name="Van Ingen-Buijs V.A."/>
            <person name="Van Westerhoven A.C."/>
            <person name="Haridas S."/>
            <person name="Skiadas P."/>
            <person name="Martin F."/>
            <person name="Groenewald J.Z."/>
            <person name="Crous P.W."/>
            <person name="Seidl M.F."/>
        </authorList>
    </citation>
    <scope>NUCLEOTIDE SEQUENCE [LARGE SCALE GENOMIC DNA]</scope>
    <source>
        <strain evidence="3 4">CBS 122670</strain>
    </source>
</reference>
<evidence type="ECO:0000256" key="1">
    <source>
        <dbReference type="SAM" id="MobiDB-lite"/>
    </source>
</evidence>
<proteinExistence type="predicted"/>
<feature type="compositionally biased region" description="Pro residues" evidence="1">
    <location>
        <begin position="235"/>
        <end position="245"/>
    </location>
</feature>
<gene>
    <name evidence="3" type="ORF">IWX46DRAFT_595076</name>
</gene>
<name>A0ABR1MI68_9PEZI</name>
<dbReference type="Proteomes" id="UP001365128">
    <property type="component" value="Unassembled WGS sequence"/>
</dbReference>
<feature type="compositionally biased region" description="Low complexity" evidence="1">
    <location>
        <begin position="395"/>
        <end position="416"/>
    </location>
</feature>
<evidence type="ECO:0000313" key="4">
    <source>
        <dbReference type="Proteomes" id="UP001365128"/>
    </source>
</evidence>
<evidence type="ECO:0000313" key="3">
    <source>
        <dbReference type="EMBL" id="KAK7550108.1"/>
    </source>
</evidence>
<dbReference type="InterPro" id="IPR055481">
    <property type="entry name" value="DUF7053"/>
</dbReference>
<dbReference type="EMBL" id="JBBPDW010000008">
    <property type="protein sequence ID" value="KAK7550108.1"/>
    <property type="molecule type" value="Genomic_DNA"/>
</dbReference>
<comment type="caution">
    <text evidence="3">The sequence shown here is derived from an EMBL/GenBank/DDBJ whole genome shotgun (WGS) entry which is preliminary data.</text>
</comment>
<feature type="domain" description="DUF7053" evidence="2">
    <location>
        <begin position="2"/>
        <end position="168"/>
    </location>
</feature>
<feature type="compositionally biased region" description="Low complexity" evidence="1">
    <location>
        <begin position="352"/>
        <end position="361"/>
    </location>
</feature>